<organism evidence="1 2">
    <name type="scientific">Allacma fusca</name>
    <dbReference type="NCBI Taxonomy" id="39272"/>
    <lineage>
        <taxon>Eukaryota</taxon>
        <taxon>Metazoa</taxon>
        <taxon>Ecdysozoa</taxon>
        <taxon>Arthropoda</taxon>
        <taxon>Hexapoda</taxon>
        <taxon>Collembola</taxon>
        <taxon>Symphypleona</taxon>
        <taxon>Sminthuridae</taxon>
        <taxon>Allacma</taxon>
    </lineage>
</organism>
<dbReference type="OrthoDB" id="10015728at2759"/>
<accession>A0A8J2JAP9</accession>
<evidence type="ECO:0000313" key="1">
    <source>
        <dbReference type="EMBL" id="CAG7681542.1"/>
    </source>
</evidence>
<protein>
    <submittedName>
        <fullName evidence="1">Uncharacterized protein</fullName>
    </submittedName>
</protein>
<sequence>MAKDLSKFPSTDFLKTSCVDNYYIAKVAVDLIQNLDNMELRTITRAALGRVAKLGDLYDARCDKFCDISILKGGAPESAIYCTDNHFSDTVAYM</sequence>
<proteinExistence type="predicted"/>
<reference evidence="1" key="1">
    <citation type="submission" date="2021-06" db="EMBL/GenBank/DDBJ databases">
        <authorList>
            <person name="Hodson N. C."/>
            <person name="Mongue J. A."/>
            <person name="Jaron S. K."/>
        </authorList>
    </citation>
    <scope>NUCLEOTIDE SEQUENCE</scope>
</reference>
<dbReference type="AlphaFoldDB" id="A0A8J2JAP9"/>
<keyword evidence="2" id="KW-1185">Reference proteome</keyword>
<dbReference type="Proteomes" id="UP000708208">
    <property type="component" value="Unassembled WGS sequence"/>
</dbReference>
<comment type="caution">
    <text evidence="1">The sequence shown here is derived from an EMBL/GenBank/DDBJ whole genome shotgun (WGS) entry which is preliminary data.</text>
</comment>
<dbReference type="EMBL" id="CAJVCH010016681">
    <property type="protein sequence ID" value="CAG7681542.1"/>
    <property type="molecule type" value="Genomic_DNA"/>
</dbReference>
<gene>
    <name evidence="1" type="ORF">AFUS01_LOCUS2844</name>
</gene>
<name>A0A8J2JAP9_9HEXA</name>
<evidence type="ECO:0000313" key="2">
    <source>
        <dbReference type="Proteomes" id="UP000708208"/>
    </source>
</evidence>